<dbReference type="InterPro" id="IPR027417">
    <property type="entry name" value="P-loop_NTPase"/>
</dbReference>
<dbReference type="Gene3D" id="3.30.420.280">
    <property type="match status" value="1"/>
</dbReference>
<dbReference type="EMBL" id="LR798343">
    <property type="protein sequence ID" value="CAB5225300.1"/>
    <property type="molecule type" value="Genomic_DNA"/>
</dbReference>
<dbReference type="Gene3D" id="3.40.50.300">
    <property type="entry name" value="P-loop containing nucleotide triphosphate hydrolases"/>
    <property type="match status" value="1"/>
</dbReference>
<protein>
    <recommendedName>
        <fullName evidence="3">Terminase-like family</fullName>
    </recommendedName>
</protein>
<accession>A0A6J7X6X5</accession>
<reference evidence="2" key="1">
    <citation type="submission" date="2020-05" db="EMBL/GenBank/DDBJ databases">
        <authorList>
            <person name="Chiriac C."/>
            <person name="Salcher M."/>
            <person name="Ghai R."/>
            <person name="Kavagutti S V."/>
        </authorList>
    </citation>
    <scope>NUCLEOTIDE SEQUENCE</scope>
</reference>
<sequence>MPRAVQLAYQPRPWQAAAHKRKRRWNVLVWHRGAGKTAWGVAELVHEALSQPPIKEDPRRFAYIAPLRVQAQDVVWDRLLSHVAPIPGVTQHKQELRVTLPNGAIVQLYGADNPDRMRGITLDGVVRDEMAQHPPSLFPEVLLPALNRPGRPGWDVAVGTPKGRNTFCEVYERALKASQAGDDAYFADMQPVSRTNAIPLEQLASARALMTPEEYEQEFECSFSAAIVGAYFGREMATLQANGKLASLEYDPSLPVITAWDLGVGDDTVVWVVQRGRGGHPLVIDCIANNGVGLDWYVSALARKGYSLSETLLPHDAAARELIAGRSRVDTLRNLGMPRCRVLPRADVEDGINAARLLLPSCTFDAERCEKGIEALRQYRRDWDAASQVFRPRPRHDWTSHYADAFRCLAVGWQGERPAVRLSAQTPGWDAFEARPYRAMPGTVPDWNPYGEMAL</sequence>
<evidence type="ECO:0000313" key="2">
    <source>
        <dbReference type="EMBL" id="CAB5225300.1"/>
    </source>
</evidence>
<evidence type="ECO:0000313" key="1">
    <source>
        <dbReference type="EMBL" id="CAB4156997.1"/>
    </source>
</evidence>
<evidence type="ECO:0008006" key="3">
    <source>
        <dbReference type="Google" id="ProtNLM"/>
    </source>
</evidence>
<gene>
    <name evidence="1" type="ORF">UFOVP675_25</name>
    <name evidence="2" type="ORF">UFOVP747_5</name>
</gene>
<organism evidence="2">
    <name type="scientific">uncultured Caudovirales phage</name>
    <dbReference type="NCBI Taxonomy" id="2100421"/>
    <lineage>
        <taxon>Viruses</taxon>
        <taxon>Duplodnaviria</taxon>
        <taxon>Heunggongvirae</taxon>
        <taxon>Uroviricota</taxon>
        <taxon>Caudoviricetes</taxon>
        <taxon>Peduoviridae</taxon>
        <taxon>Maltschvirus</taxon>
        <taxon>Maltschvirus maltsch</taxon>
    </lineage>
</organism>
<dbReference type="EMBL" id="LR796648">
    <property type="protein sequence ID" value="CAB4156997.1"/>
    <property type="molecule type" value="Genomic_DNA"/>
</dbReference>
<proteinExistence type="predicted"/>
<name>A0A6J7X6X5_9CAUD</name>